<dbReference type="GeneID" id="34523063"/>
<proteinExistence type="predicted"/>
<organism evidence="2 3">
    <name type="scientific">Kuraishia capsulata CBS 1993</name>
    <dbReference type="NCBI Taxonomy" id="1382522"/>
    <lineage>
        <taxon>Eukaryota</taxon>
        <taxon>Fungi</taxon>
        <taxon>Dikarya</taxon>
        <taxon>Ascomycota</taxon>
        <taxon>Saccharomycotina</taxon>
        <taxon>Pichiomycetes</taxon>
        <taxon>Pichiales</taxon>
        <taxon>Pichiaceae</taxon>
        <taxon>Kuraishia</taxon>
    </lineage>
</organism>
<feature type="compositionally biased region" description="Low complexity" evidence="1">
    <location>
        <begin position="60"/>
        <end position="76"/>
    </location>
</feature>
<reference evidence="2" key="2">
    <citation type="submission" date="2014-02" db="EMBL/GenBank/DDBJ databases">
        <title>Complete DNA sequence of /Kuraishia capsulata/ illustrates novel genomic features among budding yeasts (/Saccharomycotina/).</title>
        <authorList>
            <person name="Morales L."/>
            <person name="Noel B."/>
            <person name="Porcel B."/>
            <person name="Marcet-Houben M."/>
            <person name="Hullo M-F."/>
            <person name="Sacerdot C."/>
            <person name="Tekaia F."/>
            <person name="Leh-Louis V."/>
            <person name="Despons L."/>
            <person name="Khanna V."/>
            <person name="Aury J-M."/>
            <person name="Barbe V."/>
            <person name="Couloux A."/>
            <person name="Labadie K."/>
            <person name="Pelletier E."/>
            <person name="Souciet J-L."/>
            <person name="Boekhout T."/>
            <person name="Gabaldon T."/>
            <person name="Wincker P."/>
            <person name="Dujon B."/>
        </authorList>
    </citation>
    <scope>NUCLEOTIDE SEQUENCE</scope>
    <source>
        <strain evidence="2">CBS 1993</strain>
    </source>
</reference>
<sequence length="846" mass="92311">MAEQKELRAALTAISLRLRVDLLRSSLIERSCGIIMNTQTPPRQPPRSWVSPNTTPKRTSAGSSPSRSLKSSGLSPNGLLDDETIYLLRNTALALPRNKANKSPEANSRNIRNLASKLFSSPNSGGNRQAPTLSSQSSHRSPSGSPSLGERSYGRLGSSTETLNSRNSPSIPQLTQITESSPTPPVRRARKVPVSRECLYCNELLTNTLDTVGFDEETRIERAIELKCGEFAHEKCLIVLMEDADSSSADGSLIGSLSAVFPDCTKCNRKATPLDPRDIDLLLTARLMSITRKDDQPEVPESRLAGSPVKSATRPSATVSALGSTLPRQHQQQVLYRNSYRSPVAASHSRNSSLRVTRNGLSKALAPPVELDAGFIPSHKKRTSRGSSVSAISSIISSVSESSASSTLRLTQDDEIDLALRRSLFLSSLLAIESLKLSDTILDSFGLLRLADKMLVSKDEINWSMSYCYLFSYQLLILDISCKSYYTVRLVSGMSNSSLDIPQTSTGKQCIFISTPSPSVIKLGTLDKGAIFLSGTVSPIVEKWGAALSDLNLMFPSNMLSGSIEPETDLHGAPPRSSRASLSTIKQPPVSATGTNSILSMNLEKPATILLIINQLTPTQESLTVIKNIIMSMTLIRIEVVCIFTYDDVPSLDSPVAVHEVVGSGSKDDAGFEDITSLIKKFHTFLQDGNKESQALLKDVYSNYISSRHSKLEKVTTVAVSTTPLRDLKAFPTQKNVFVEVTTTPDMKLLNNRHSVMNVTRWDDVMEYICQCLGLEFDESDFESSSDEDDESATEGESSQDIVSPTEGLNSMRGQSRSVEAHGKFEGKQRWSDLVKDVEDALNETL</sequence>
<evidence type="ECO:0000313" key="2">
    <source>
        <dbReference type="EMBL" id="CDK29692.1"/>
    </source>
</evidence>
<feature type="region of interest" description="Disordered" evidence="1">
    <location>
        <begin position="117"/>
        <end position="189"/>
    </location>
</feature>
<feature type="compositionally biased region" description="Polar residues" evidence="1">
    <location>
        <begin position="117"/>
        <end position="133"/>
    </location>
</feature>
<dbReference type="EMBL" id="HG793131">
    <property type="protein sequence ID" value="CDK29692.1"/>
    <property type="molecule type" value="Genomic_DNA"/>
</dbReference>
<dbReference type="OrthoDB" id="299997at2759"/>
<feature type="region of interest" description="Disordered" evidence="1">
    <location>
        <begin position="566"/>
        <end position="591"/>
    </location>
</feature>
<dbReference type="AlphaFoldDB" id="W6MV02"/>
<dbReference type="HOGENOM" id="CLU_341654_0_0_1"/>
<feature type="compositionally biased region" description="Polar residues" evidence="1">
    <location>
        <begin position="578"/>
        <end position="591"/>
    </location>
</feature>
<evidence type="ECO:0000256" key="1">
    <source>
        <dbReference type="SAM" id="MobiDB-lite"/>
    </source>
</evidence>
<feature type="region of interest" description="Disordered" evidence="1">
    <location>
        <begin position="292"/>
        <end position="315"/>
    </location>
</feature>
<evidence type="ECO:0000313" key="3">
    <source>
        <dbReference type="Proteomes" id="UP000019384"/>
    </source>
</evidence>
<feature type="compositionally biased region" description="Polar residues" evidence="1">
    <location>
        <begin position="795"/>
        <end position="818"/>
    </location>
</feature>
<feature type="compositionally biased region" description="Low complexity" evidence="1">
    <location>
        <begin position="134"/>
        <end position="147"/>
    </location>
</feature>
<feature type="compositionally biased region" description="Acidic residues" evidence="1">
    <location>
        <begin position="780"/>
        <end position="794"/>
    </location>
</feature>
<feature type="compositionally biased region" description="Polar residues" evidence="1">
    <location>
        <begin position="157"/>
        <end position="181"/>
    </location>
</feature>
<reference evidence="2" key="1">
    <citation type="submission" date="2013-12" db="EMBL/GenBank/DDBJ databases">
        <authorList>
            <person name="Genoscope - CEA"/>
        </authorList>
    </citation>
    <scope>NUCLEOTIDE SEQUENCE</scope>
    <source>
        <strain evidence="2">CBS 1993</strain>
    </source>
</reference>
<feature type="region of interest" description="Disordered" evidence="1">
    <location>
        <begin position="36"/>
        <end position="76"/>
    </location>
</feature>
<feature type="region of interest" description="Disordered" evidence="1">
    <location>
        <begin position="780"/>
        <end position="827"/>
    </location>
</feature>
<dbReference type="RefSeq" id="XP_022461675.1">
    <property type="nucleotide sequence ID" value="XM_022601352.1"/>
</dbReference>
<gene>
    <name evidence="2" type="ORF">KUCA_T00005685001</name>
</gene>
<name>W6MV02_9ASCO</name>
<dbReference type="STRING" id="1382522.W6MV02"/>
<keyword evidence="3" id="KW-1185">Reference proteome</keyword>
<accession>W6MV02</accession>
<protein>
    <submittedName>
        <fullName evidence="2">Uncharacterized protein</fullName>
    </submittedName>
</protein>
<dbReference type="Proteomes" id="UP000019384">
    <property type="component" value="Unassembled WGS sequence"/>
</dbReference>